<keyword evidence="1" id="KW-1133">Transmembrane helix</keyword>
<evidence type="ECO:0000313" key="3">
    <source>
        <dbReference type="Proteomes" id="UP000053615"/>
    </source>
</evidence>
<sequence length="88" mass="10138">RDAQSLWRETVSTTQMLEDVLEELLCVLTDWPLHRTSTSDGRSIDICPLAATRALLEIIRRPRCQDSLSVFFPQLFLALLFPIFFIAE</sequence>
<feature type="non-terminal residue" evidence="2">
    <location>
        <position position="1"/>
    </location>
</feature>
<dbReference type="InterPro" id="IPR045206">
    <property type="entry name" value="Maestro_heat-like_prot"/>
</dbReference>
<gene>
    <name evidence="2" type="ORF">N325_09546</name>
</gene>
<proteinExistence type="predicted"/>
<feature type="non-terminal residue" evidence="2">
    <location>
        <position position="88"/>
    </location>
</feature>
<dbReference type="GO" id="GO:0005737">
    <property type="term" value="C:cytoplasm"/>
    <property type="evidence" value="ECO:0007669"/>
    <property type="project" value="TreeGrafter"/>
</dbReference>
<name>A0A091KZ36_COLST</name>
<evidence type="ECO:0000313" key="2">
    <source>
        <dbReference type="EMBL" id="KFP32979.1"/>
    </source>
</evidence>
<dbReference type="PANTHER" id="PTHR23120">
    <property type="entry name" value="MAESTRO-RELATED HEAT DOMAIN-CONTAINING"/>
    <property type="match status" value="1"/>
</dbReference>
<organism evidence="2 3">
    <name type="scientific">Colius striatus</name>
    <name type="common">Speckled mousebird</name>
    <dbReference type="NCBI Taxonomy" id="57412"/>
    <lineage>
        <taxon>Eukaryota</taxon>
        <taxon>Metazoa</taxon>
        <taxon>Chordata</taxon>
        <taxon>Craniata</taxon>
        <taxon>Vertebrata</taxon>
        <taxon>Euteleostomi</taxon>
        <taxon>Archelosauria</taxon>
        <taxon>Archosauria</taxon>
        <taxon>Dinosauria</taxon>
        <taxon>Saurischia</taxon>
        <taxon>Theropoda</taxon>
        <taxon>Coelurosauria</taxon>
        <taxon>Aves</taxon>
        <taxon>Neognathae</taxon>
        <taxon>Neoaves</taxon>
        <taxon>Telluraves</taxon>
        <taxon>Coraciimorphae</taxon>
        <taxon>Coliiformes</taxon>
        <taxon>Coliidae</taxon>
        <taxon>Colius</taxon>
    </lineage>
</organism>
<keyword evidence="3" id="KW-1185">Reference proteome</keyword>
<evidence type="ECO:0000256" key="1">
    <source>
        <dbReference type="SAM" id="Phobius"/>
    </source>
</evidence>
<reference evidence="2 3" key="1">
    <citation type="submission" date="2014-04" db="EMBL/GenBank/DDBJ databases">
        <title>Genome evolution of avian class.</title>
        <authorList>
            <person name="Zhang G."/>
            <person name="Li C."/>
        </authorList>
    </citation>
    <scope>NUCLEOTIDE SEQUENCE [LARGE SCALE GENOMIC DNA]</scope>
    <source>
        <strain evidence="2">BGI_N325</strain>
    </source>
</reference>
<dbReference type="EMBL" id="KK548168">
    <property type="protein sequence ID" value="KFP32979.1"/>
    <property type="molecule type" value="Genomic_DNA"/>
</dbReference>
<keyword evidence="1" id="KW-0472">Membrane</keyword>
<keyword evidence="1" id="KW-0812">Transmembrane</keyword>
<feature type="transmembrane region" description="Helical" evidence="1">
    <location>
        <begin position="68"/>
        <end position="87"/>
    </location>
</feature>
<protein>
    <submittedName>
        <fullName evidence="2">Uncharacterized protein</fullName>
    </submittedName>
</protein>
<dbReference type="PANTHER" id="PTHR23120:SF42">
    <property type="entry name" value="MAESTRO HEAT-LIKE REPEAT FAMILY MEMBER 3"/>
    <property type="match status" value="1"/>
</dbReference>
<accession>A0A091KZ36</accession>
<dbReference type="Proteomes" id="UP000053615">
    <property type="component" value="Unassembled WGS sequence"/>
</dbReference>
<dbReference type="AlphaFoldDB" id="A0A091KZ36"/>